<comment type="caution">
    <text evidence="3">The sequence shown here is derived from an EMBL/GenBank/DDBJ whole genome shotgun (WGS) entry which is preliminary data.</text>
</comment>
<keyword evidence="1" id="KW-0812">Transmembrane</keyword>
<name>A0A4V1MSV8_9BURK</name>
<evidence type="ECO:0000313" key="3">
    <source>
        <dbReference type="EMBL" id="RXN93390.1"/>
    </source>
</evidence>
<accession>A0A4V1MSV8</accession>
<organism evidence="3 4">
    <name type="scientific">Achromobacter aloeverae</name>
    <dbReference type="NCBI Taxonomy" id="1750518"/>
    <lineage>
        <taxon>Bacteria</taxon>
        <taxon>Pseudomonadati</taxon>
        <taxon>Pseudomonadota</taxon>
        <taxon>Betaproteobacteria</taxon>
        <taxon>Burkholderiales</taxon>
        <taxon>Alcaligenaceae</taxon>
        <taxon>Achromobacter</taxon>
    </lineage>
</organism>
<feature type="transmembrane region" description="Helical" evidence="1">
    <location>
        <begin position="80"/>
        <end position="100"/>
    </location>
</feature>
<feature type="domain" description="Chlorhexidine efflux transporter" evidence="2">
    <location>
        <begin position="71"/>
        <end position="133"/>
    </location>
</feature>
<dbReference type="Pfam" id="PF05232">
    <property type="entry name" value="BTP"/>
    <property type="match status" value="2"/>
</dbReference>
<dbReference type="InterPro" id="IPR058208">
    <property type="entry name" value="PACE"/>
</dbReference>
<dbReference type="OrthoDB" id="1631120at2"/>
<feature type="transmembrane region" description="Helical" evidence="1">
    <location>
        <begin position="7"/>
        <end position="29"/>
    </location>
</feature>
<dbReference type="EMBL" id="PYAL01000001">
    <property type="protein sequence ID" value="RXN93390.1"/>
    <property type="molecule type" value="Genomic_DNA"/>
</dbReference>
<keyword evidence="1" id="KW-1133">Transmembrane helix</keyword>
<evidence type="ECO:0000259" key="2">
    <source>
        <dbReference type="Pfam" id="PF05232"/>
    </source>
</evidence>
<dbReference type="RefSeq" id="WP_129149346.1">
    <property type="nucleotide sequence ID" value="NZ_JBHSDO010000006.1"/>
</dbReference>
<sequence length="143" mass="15794">MQGIKRRIVYVAIYEAIAIAITTLGLSAFSDKSAAHASIAAVASTTVAIVWNLVFNYLFERWEARQATKGRSLRRRVAHAIGFEGGLVVVLVPLFAWWMGISLLSAFVLDLGLIVFFLVYTFVYNLCFDKVFGLPDSARSTPS</sequence>
<keyword evidence="1" id="KW-0472">Membrane</keyword>
<keyword evidence="4" id="KW-1185">Reference proteome</keyword>
<evidence type="ECO:0000313" key="4">
    <source>
        <dbReference type="Proteomes" id="UP000290849"/>
    </source>
</evidence>
<reference evidence="3 4" key="1">
    <citation type="journal article" date="2017" name="Int. J. Syst. Evol. Microbiol.">
        <title>Achromobacter aloeverae sp. nov., isolated from the root of Aloe vera (L.) Burm.f.</title>
        <authorList>
            <person name="Kuncharoen N."/>
            <person name="Muramatsu Y."/>
            <person name="Shibata C."/>
            <person name="Kamakura Y."/>
            <person name="Nakagawa Y."/>
            <person name="Tanasupawat S."/>
        </authorList>
    </citation>
    <scope>NUCLEOTIDE SEQUENCE [LARGE SCALE GENOMIC DNA]</scope>
    <source>
        <strain evidence="3 4">AVA-1</strain>
    </source>
</reference>
<gene>
    <name evidence="3" type="ORF">C7R54_06780</name>
</gene>
<dbReference type="AlphaFoldDB" id="A0A4V1MSV8"/>
<feature type="domain" description="Chlorhexidine efflux transporter" evidence="2">
    <location>
        <begin position="3"/>
        <end position="65"/>
    </location>
</feature>
<protein>
    <recommendedName>
        <fullName evidence="2">Chlorhexidine efflux transporter domain-containing protein</fullName>
    </recommendedName>
</protein>
<dbReference type="InterPro" id="IPR007896">
    <property type="entry name" value="BTP_bacteria"/>
</dbReference>
<evidence type="ECO:0000256" key="1">
    <source>
        <dbReference type="SAM" id="Phobius"/>
    </source>
</evidence>
<proteinExistence type="predicted"/>
<feature type="transmembrane region" description="Helical" evidence="1">
    <location>
        <begin position="106"/>
        <end position="127"/>
    </location>
</feature>
<feature type="transmembrane region" description="Helical" evidence="1">
    <location>
        <begin position="35"/>
        <end position="59"/>
    </location>
</feature>
<dbReference type="Proteomes" id="UP000290849">
    <property type="component" value="Unassembled WGS sequence"/>
</dbReference>
<dbReference type="NCBIfam" id="NF033664">
    <property type="entry name" value="PACE_transport"/>
    <property type="match status" value="1"/>
</dbReference>